<reference evidence="2" key="1">
    <citation type="submission" date="2024-06" db="EMBL/GenBank/DDBJ databases">
        <title>Multi-omics analyses provide insights into the biosynthesis of the anticancer antibiotic pleurotin in Hohenbuehelia grisea.</title>
        <authorList>
            <person name="Weaver J.A."/>
            <person name="Alberti F."/>
        </authorList>
    </citation>
    <scope>NUCLEOTIDE SEQUENCE [LARGE SCALE GENOMIC DNA]</scope>
    <source>
        <strain evidence="2">T-177</strain>
    </source>
</reference>
<name>A0ABR3JTD8_9AGAR</name>
<accession>A0ABR3JTD8</accession>
<comment type="caution">
    <text evidence="1">The sequence shown here is derived from an EMBL/GenBank/DDBJ whole genome shotgun (WGS) entry which is preliminary data.</text>
</comment>
<evidence type="ECO:0000313" key="1">
    <source>
        <dbReference type="EMBL" id="KAL0958406.1"/>
    </source>
</evidence>
<gene>
    <name evidence="1" type="ORF">HGRIS_000547</name>
</gene>
<dbReference type="Proteomes" id="UP001556367">
    <property type="component" value="Unassembled WGS sequence"/>
</dbReference>
<proteinExistence type="predicted"/>
<evidence type="ECO:0000313" key="2">
    <source>
        <dbReference type="Proteomes" id="UP001556367"/>
    </source>
</evidence>
<keyword evidence="2" id="KW-1185">Reference proteome</keyword>
<protein>
    <submittedName>
        <fullName evidence="1">Uncharacterized protein</fullName>
    </submittedName>
</protein>
<sequence>MLGIPTSSFGTLFLRPHNGDMSVLKRIATSRHLSQNFISAYHCTFSKCAKALRNVDRVEPTYWALDKVTHTSTTCRDRHGDVLAPAAVALLQFEDELKVEMLMMALTFGGAVSLPLTPVSAHRVLNTFDTHCILIDLHHTNRSSLQTPLADLTFGDARLVDEVYAQEVLNEIDLDYAAECRTYEEEPLTNLCRKGTFVFVCISRGDDGRAKGALILTYPIAHLNKILIDFPLMPACEFAVFNVKKRISHRLDVKAGRVSGNNADQRWEILVLGQQVQQLMVAGVGKHDNVSVRIHTIPLISTNFIAYHEIMV</sequence>
<organism evidence="1 2">
    <name type="scientific">Hohenbuehelia grisea</name>
    <dbReference type="NCBI Taxonomy" id="104357"/>
    <lineage>
        <taxon>Eukaryota</taxon>
        <taxon>Fungi</taxon>
        <taxon>Dikarya</taxon>
        <taxon>Basidiomycota</taxon>
        <taxon>Agaricomycotina</taxon>
        <taxon>Agaricomycetes</taxon>
        <taxon>Agaricomycetidae</taxon>
        <taxon>Agaricales</taxon>
        <taxon>Pleurotineae</taxon>
        <taxon>Pleurotaceae</taxon>
        <taxon>Hohenbuehelia</taxon>
    </lineage>
</organism>
<dbReference type="EMBL" id="JASNQZ010000004">
    <property type="protein sequence ID" value="KAL0958406.1"/>
    <property type="molecule type" value="Genomic_DNA"/>
</dbReference>